<accession>A0A939LN47</accession>
<proteinExistence type="predicted"/>
<gene>
    <name evidence="4" type="ORF">J4G33_00990</name>
</gene>
<name>A0A939LN47_9CELL</name>
<evidence type="ECO:0000313" key="4">
    <source>
        <dbReference type="EMBL" id="MBO1750373.1"/>
    </source>
</evidence>
<organism evidence="4 5">
    <name type="scientific">Actinotalea soli</name>
    <dbReference type="NCBI Taxonomy" id="2819234"/>
    <lineage>
        <taxon>Bacteria</taxon>
        <taxon>Bacillati</taxon>
        <taxon>Actinomycetota</taxon>
        <taxon>Actinomycetes</taxon>
        <taxon>Micrococcales</taxon>
        <taxon>Cellulomonadaceae</taxon>
        <taxon>Actinotalea</taxon>
    </lineage>
</organism>
<feature type="transmembrane region" description="Helical" evidence="1">
    <location>
        <begin position="93"/>
        <end position="119"/>
    </location>
</feature>
<protein>
    <submittedName>
        <fullName evidence="4">DUF4395 domain-containing protein</fullName>
    </submittedName>
</protein>
<keyword evidence="1" id="KW-1133">Transmembrane helix</keyword>
<keyword evidence="2" id="KW-0732">Signal</keyword>
<keyword evidence="5" id="KW-1185">Reference proteome</keyword>
<keyword evidence="1" id="KW-0472">Membrane</keyword>
<feature type="chain" id="PRO_5036934564" evidence="2">
    <location>
        <begin position="20"/>
        <end position="127"/>
    </location>
</feature>
<feature type="domain" description="DUF4395" evidence="3">
    <location>
        <begin position="2"/>
        <end position="122"/>
    </location>
</feature>
<feature type="signal peptide" evidence="2">
    <location>
        <begin position="1"/>
        <end position="19"/>
    </location>
</feature>
<dbReference type="InterPro" id="IPR025508">
    <property type="entry name" value="DUF4395"/>
</dbReference>
<keyword evidence="1" id="KW-0812">Transmembrane</keyword>
<comment type="caution">
    <text evidence="4">The sequence shown here is derived from an EMBL/GenBank/DDBJ whole genome shotgun (WGS) entry which is preliminary data.</text>
</comment>
<evidence type="ECO:0000256" key="1">
    <source>
        <dbReference type="SAM" id="Phobius"/>
    </source>
</evidence>
<evidence type="ECO:0000256" key="2">
    <source>
        <dbReference type="SAM" id="SignalP"/>
    </source>
</evidence>
<dbReference type="AlphaFoldDB" id="A0A939LN47"/>
<dbReference type="Pfam" id="PF14340">
    <property type="entry name" value="DUF4395"/>
    <property type="match status" value="1"/>
</dbReference>
<evidence type="ECO:0000259" key="3">
    <source>
        <dbReference type="Pfam" id="PF14340"/>
    </source>
</evidence>
<sequence>MAGLLVVTLLLGAGPAATAALAVAALLFAVGAVRGAQGTVQGVVFSRWIRPRLRPTAEREDPRPPRFAQVVGLVITGSGVVLAVLGLDAAVPVAAGVALVAAFLNAAFGFCLGCEMYVLGRRVLHRA</sequence>
<evidence type="ECO:0000313" key="5">
    <source>
        <dbReference type="Proteomes" id="UP000664209"/>
    </source>
</evidence>
<dbReference type="EMBL" id="JAGEMK010000001">
    <property type="protein sequence ID" value="MBO1750373.1"/>
    <property type="molecule type" value="Genomic_DNA"/>
</dbReference>
<dbReference type="Proteomes" id="UP000664209">
    <property type="component" value="Unassembled WGS sequence"/>
</dbReference>
<reference evidence="4" key="1">
    <citation type="submission" date="2021-03" db="EMBL/GenBank/DDBJ databases">
        <title>Actinotalea soli sp. nov., isolated from soil.</title>
        <authorList>
            <person name="Ping W."/>
            <person name="Zhang J."/>
        </authorList>
    </citation>
    <scope>NUCLEOTIDE SEQUENCE</scope>
    <source>
        <strain evidence="4">BY-33</strain>
    </source>
</reference>
<feature type="transmembrane region" description="Helical" evidence="1">
    <location>
        <begin position="67"/>
        <end position="87"/>
    </location>
</feature>